<sequence length="50" mass="5694">MKKMPQEVTCTVRVFIECHFYPDLDSLSGFKWTGPDPLTNSTRASERCNG</sequence>
<evidence type="ECO:0000313" key="1">
    <source>
        <dbReference type="EMBL" id="CDM32560.1"/>
    </source>
</evidence>
<protein>
    <submittedName>
        <fullName evidence="1">Genomic scaffold, ProqFM164S02</fullName>
    </submittedName>
</protein>
<evidence type="ECO:0000313" key="2">
    <source>
        <dbReference type="Proteomes" id="UP000030686"/>
    </source>
</evidence>
<accession>W6Q852</accession>
<gene>
    <name evidence="1" type="ORF">PROQFM164_S02g002711</name>
</gene>
<dbReference type="OrthoDB" id="4349275at2759"/>
<organism evidence="1 2">
    <name type="scientific">Penicillium roqueforti (strain FM164)</name>
    <dbReference type="NCBI Taxonomy" id="1365484"/>
    <lineage>
        <taxon>Eukaryota</taxon>
        <taxon>Fungi</taxon>
        <taxon>Dikarya</taxon>
        <taxon>Ascomycota</taxon>
        <taxon>Pezizomycotina</taxon>
        <taxon>Eurotiomycetes</taxon>
        <taxon>Eurotiomycetidae</taxon>
        <taxon>Eurotiales</taxon>
        <taxon>Aspergillaceae</taxon>
        <taxon>Penicillium</taxon>
    </lineage>
</organism>
<proteinExistence type="predicted"/>
<dbReference type="AlphaFoldDB" id="W6Q852"/>
<dbReference type="Proteomes" id="UP000030686">
    <property type="component" value="Unassembled WGS sequence"/>
</dbReference>
<reference evidence="1" key="1">
    <citation type="journal article" date="2014" name="Nat. Commun.">
        <title>Multiple recent horizontal transfers of a large genomic region in cheese making fungi.</title>
        <authorList>
            <person name="Cheeseman K."/>
            <person name="Ropars J."/>
            <person name="Renault P."/>
            <person name="Dupont J."/>
            <person name="Gouzy J."/>
            <person name="Branca A."/>
            <person name="Abraham A.L."/>
            <person name="Ceppi M."/>
            <person name="Conseiller E."/>
            <person name="Debuchy R."/>
            <person name="Malagnac F."/>
            <person name="Goarin A."/>
            <person name="Silar P."/>
            <person name="Lacoste S."/>
            <person name="Sallet E."/>
            <person name="Bensimon A."/>
            <person name="Giraud T."/>
            <person name="Brygoo Y."/>
        </authorList>
    </citation>
    <scope>NUCLEOTIDE SEQUENCE [LARGE SCALE GENOMIC DNA]</scope>
    <source>
        <strain evidence="1">FM164</strain>
    </source>
</reference>
<keyword evidence="2" id="KW-1185">Reference proteome</keyword>
<dbReference type="EMBL" id="HG792016">
    <property type="protein sequence ID" value="CDM32560.1"/>
    <property type="molecule type" value="Genomic_DNA"/>
</dbReference>
<name>W6Q852_PENRF</name>